<sequence>MKKSEVPQDKSALENFTREVCYVKNESGQYDTELSIGWEAKKVALDEAWKEIERRTSEAREKIKNGEASPILYFMEEKLMDFTVLAGYTGIWKFRIKRHLKPNSFQKLNDTVLKKYANAFDISVHELKNFKA</sequence>
<dbReference type="Proteomes" id="UP000007463">
    <property type="component" value="Chromosome"/>
</dbReference>
<evidence type="ECO:0000313" key="2">
    <source>
        <dbReference type="Proteomes" id="UP000007463"/>
    </source>
</evidence>
<evidence type="ECO:0008006" key="3">
    <source>
        <dbReference type="Google" id="ProtNLM"/>
    </source>
</evidence>
<reference evidence="2" key="2">
    <citation type="submission" date="2011-02" db="EMBL/GenBank/DDBJ databases">
        <title>The complete genome of Fluviicola taffensis DSM 16823.</title>
        <authorList>
            <consortium name="US DOE Joint Genome Institute (JGI-PGF)"/>
            <person name="Lucas S."/>
            <person name="Copeland A."/>
            <person name="Lapidus A."/>
            <person name="Bruce D."/>
            <person name="Goodwin L."/>
            <person name="Pitluck S."/>
            <person name="Kyrpides N."/>
            <person name="Mavromatis K."/>
            <person name="Ivanova N."/>
            <person name="Mikhailova N."/>
            <person name="Pagani I."/>
            <person name="Chertkov O."/>
            <person name="Detter J.C."/>
            <person name="Han C."/>
            <person name="Tapia R."/>
            <person name="Land M."/>
            <person name="Hauser L."/>
            <person name="Markowitz V."/>
            <person name="Cheng J.-F."/>
            <person name="Hugenholtz P."/>
            <person name="Woyke T."/>
            <person name="Wu D."/>
            <person name="Tindall B."/>
            <person name="Pomrenke H.G."/>
            <person name="Brambilla E."/>
            <person name="Klenk H.-P."/>
            <person name="Eisen J.A."/>
        </authorList>
    </citation>
    <scope>NUCLEOTIDE SEQUENCE [LARGE SCALE GENOMIC DNA]</scope>
    <source>
        <strain evidence="2">DSM 16823 / RW262 / RW262</strain>
    </source>
</reference>
<dbReference type="RefSeq" id="WP_013686213.1">
    <property type="nucleotide sequence ID" value="NC_015321.1"/>
</dbReference>
<dbReference type="eggNOG" id="ENOG5030Q80">
    <property type="taxonomic scope" value="Bacteria"/>
</dbReference>
<keyword evidence="2" id="KW-1185">Reference proteome</keyword>
<evidence type="ECO:0000313" key="1">
    <source>
        <dbReference type="EMBL" id="AEA43442.1"/>
    </source>
</evidence>
<organism evidence="1 2">
    <name type="scientific">Fluviicola taffensis (strain DSM 16823 / NCIMB 13979 / RW262)</name>
    <dbReference type="NCBI Taxonomy" id="755732"/>
    <lineage>
        <taxon>Bacteria</taxon>
        <taxon>Pseudomonadati</taxon>
        <taxon>Bacteroidota</taxon>
        <taxon>Flavobacteriia</taxon>
        <taxon>Flavobacteriales</taxon>
        <taxon>Crocinitomicaceae</taxon>
        <taxon>Fluviicola</taxon>
    </lineage>
</organism>
<protein>
    <recommendedName>
        <fullName evidence="3">HTH cro/C1-type domain-containing protein</fullName>
    </recommendedName>
</protein>
<dbReference type="KEGG" id="fte:Fluta_1448"/>
<proteinExistence type="predicted"/>
<name>F2IEB8_FLUTR</name>
<reference evidence="1 2" key="1">
    <citation type="journal article" date="2011" name="Stand. Genomic Sci.">
        <title>Complete genome sequence of the gliding freshwater bacterium Fluviicola taffensis type strain (RW262).</title>
        <authorList>
            <person name="Woyke T."/>
            <person name="Chertkov O."/>
            <person name="Lapidus A."/>
            <person name="Nolan M."/>
            <person name="Lucas S."/>
            <person name="Del Rio T.G."/>
            <person name="Tice H."/>
            <person name="Cheng J.F."/>
            <person name="Tapia R."/>
            <person name="Han C."/>
            <person name="Goodwin L."/>
            <person name="Pitluck S."/>
            <person name="Liolios K."/>
            <person name="Pagani I."/>
            <person name="Ivanova N."/>
            <person name="Huntemann M."/>
            <person name="Mavromatis K."/>
            <person name="Mikhailova N."/>
            <person name="Pati A."/>
            <person name="Chen A."/>
            <person name="Palaniappan K."/>
            <person name="Land M."/>
            <person name="Hauser L."/>
            <person name="Brambilla E.M."/>
            <person name="Rohde M."/>
            <person name="Mwirichia R."/>
            <person name="Sikorski J."/>
            <person name="Tindall B.J."/>
            <person name="Goker M."/>
            <person name="Bristow J."/>
            <person name="Eisen J.A."/>
            <person name="Markowitz V."/>
            <person name="Hugenholtz P."/>
            <person name="Klenk H.P."/>
            <person name="Kyrpides N.C."/>
        </authorList>
    </citation>
    <scope>NUCLEOTIDE SEQUENCE [LARGE SCALE GENOMIC DNA]</scope>
    <source>
        <strain evidence="2">DSM 16823 / RW262 / RW262</strain>
    </source>
</reference>
<gene>
    <name evidence="1" type="ordered locus">Fluta_1448</name>
</gene>
<dbReference type="EMBL" id="CP002542">
    <property type="protein sequence ID" value="AEA43442.1"/>
    <property type="molecule type" value="Genomic_DNA"/>
</dbReference>
<accession>F2IEB8</accession>
<dbReference type="AlphaFoldDB" id="F2IEB8"/>
<dbReference type="HOGENOM" id="CLU_157050_0_0_10"/>
<dbReference type="OrthoDB" id="9180239at2"/>
<dbReference type="STRING" id="755732.Fluta_1448"/>